<dbReference type="InterPro" id="IPR050363">
    <property type="entry name" value="MIP/Aquaporin"/>
</dbReference>
<keyword evidence="4 8" id="KW-0812">Transmembrane</keyword>
<dbReference type="Proteomes" id="UP000005239">
    <property type="component" value="Unassembled WGS sequence"/>
</dbReference>
<dbReference type="GO" id="GO:0005886">
    <property type="term" value="C:plasma membrane"/>
    <property type="evidence" value="ECO:0000318"/>
    <property type="project" value="GO_Central"/>
</dbReference>
<dbReference type="PANTHER" id="PTHR43829">
    <property type="entry name" value="AQUAPORIN OR AQUAGLYCEROPORIN RELATED"/>
    <property type="match status" value="1"/>
</dbReference>
<dbReference type="InterPro" id="IPR023271">
    <property type="entry name" value="Aquaporin-like"/>
</dbReference>
<evidence type="ECO:0000256" key="6">
    <source>
        <dbReference type="ARBA" id="ARBA00023136"/>
    </source>
</evidence>
<reference evidence="9" key="2">
    <citation type="submission" date="2022-06" db="UniProtKB">
        <authorList>
            <consortium name="EnsemblMetazoa"/>
        </authorList>
    </citation>
    <scope>IDENTIFICATION</scope>
    <source>
        <strain evidence="9">PS312</strain>
    </source>
</reference>
<evidence type="ECO:0000256" key="7">
    <source>
        <dbReference type="ARBA" id="ARBA00045280"/>
    </source>
</evidence>
<dbReference type="SUPFAM" id="SSF81338">
    <property type="entry name" value="Aquaporin-like"/>
    <property type="match status" value="1"/>
</dbReference>
<dbReference type="EnsemblMetazoa" id="PPA41492.1">
    <property type="protein sequence ID" value="PPA41492.1"/>
    <property type="gene ID" value="WBGene00279861"/>
</dbReference>
<comment type="subcellular location">
    <subcellularLocation>
        <location evidence="1">Membrane</location>
        <topology evidence="1">Multi-pass membrane protein</topology>
    </subcellularLocation>
</comment>
<proteinExistence type="inferred from homology"/>
<dbReference type="GO" id="GO:0015250">
    <property type="term" value="F:water channel activity"/>
    <property type="evidence" value="ECO:0000318"/>
    <property type="project" value="GO_Central"/>
</dbReference>
<dbReference type="PANTHER" id="PTHR43829:SF27">
    <property type="entry name" value="AQUAPORIN-3"/>
    <property type="match status" value="1"/>
</dbReference>
<keyword evidence="3 8" id="KW-0813">Transport</keyword>
<evidence type="ECO:0000256" key="3">
    <source>
        <dbReference type="ARBA" id="ARBA00022448"/>
    </source>
</evidence>
<protein>
    <submittedName>
        <fullName evidence="9">Uncharacterized protein</fullName>
    </submittedName>
</protein>
<organism evidence="9 10">
    <name type="scientific">Pristionchus pacificus</name>
    <name type="common">Parasitic nematode worm</name>
    <dbReference type="NCBI Taxonomy" id="54126"/>
    <lineage>
        <taxon>Eukaryota</taxon>
        <taxon>Metazoa</taxon>
        <taxon>Ecdysozoa</taxon>
        <taxon>Nematoda</taxon>
        <taxon>Chromadorea</taxon>
        <taxon>Rhabditida</taxon>
        <taxon>Rhabditina</taxon>
        <taxon>Diplogasteromorpha</taxon>
        <taxon>Diplogasteroidea</taxon>
        <taxon>Neodiplogasteridae</taxon>
        <taxon>Pristionchus</taxon>
    </lineage>
</organism>
<dbReference type="InterPro" id="IPR022357">
    <property type="entry name" value="MIP_CS"/>
</dbReference>
<keyword evidence="6" id="KW-0472">Membrane</keyword>
<comment type="similarity">
    <text evidence="2 8">Belongs to the MIP/aquaporin (TC 1.A.8) family.</text>
</comment>
<sequence length="312" mass="34601">MRPWSYPLATVEPPNRVEAMRERFHISNELYRAALCEFFCTAMLVCVGCCASAVYVTSRGQLIDYFGMTISWMGALFLAITIGYRSSGSHLNPAVSFFQLTIGNMSPIRFILFVIAQNLGAFVGSSITFVVYYDAINAFDGGVRATSGELATAGIFATYPSAHLSTIGACVDQTIATAVLCMGIGTITDKRNHIPVFIQPFFTACHVMLIGMGLAWNAGYAINPARDFGPRVFTALAGWGWHVFEFNNYRWFWVPVLCPMIGALLGAWLYQAFIGFHMPESVDDALSYDCRPVKTVDEKIPEEHQSHDLNRY</sequence>
<dbReference type="InterPro" id="IPR000425">
    <property type="entry name" value="MIP"/>
</dbReference>
<reference evidence="10" key="1">
    <citation type="journal article" date="2008" name="Nat. Genet.">
        <title>The Pristionchus pacificus genome provides a unique perspective on nematode lifestyle and parasitism.</title>
        <authorList>
            <person name="Dieterich C."/>
            <person name="Clifton S.W."/>
            <person name="Schuster L.N."/>
            <person name="Chinwalla A."/>
            <person name="Delehaunty K."/>
            <person name="Dinkelacker I."/>
            <person name="Fulton L."/>
            <person name="Fulton R."/>
            <person name="Godfrey J."/>
            <person name="Minx P."/>
            <person name="Mitreva M."/>
            <person name="Roeseler W."/>
            <person name="Tian H."/>
            <person name="Witte H."/>
            <person name="Yang S.P."/>
            <person name="Wilson R.K."/>
            <person name="Sommer R.J."/>
        </authorList>
    </citation>
    <scope>NUCLEOTIDE SEQUENCE [LARGE SCALE GENOMIC DNA]</scope>
    <source>
        <strain evidence="10">PS312</strain>
    </source>
</reference>
<dbReference type="GO" id="GO:0016323">
    <property type="term" value="C:basolateral plasma membrane"/>
    <property type="evidence" value="ECO:0000318"/>
    <property type="project" value="GO_Central"/>
</dbReference>
<evidence type="ECO:0000256" key="1">
    <source>
        <dbReference type="ARBA" id="ARBA00004141"/>
    </source>
</evidence>
<keyword evidence="10" id="KW-1185">Reference proteome</keyword>
<dbReference type="AlphaFoldDB" id="A0A2A6CLW4"/>
<dbReference type="GO" id="GO:0006833">
    <property type="term" value="P:water transport"/>
    <property type="evidence" value="ECO:0000318"/>
    <property type="project" value="GO_Central"/>
</dbReference>
<dbReference type="Pfam" id="PF00230">
    <property type="entry name" value="MIP"/>
    <property type="match status" value="1"/>
</dbReference>
<comment type="function">
    <text evidence="7">Aquaglyceroporin that may modulate the water content and osmolytes during anhydrobiosis.</text>
</comment>
<dbReference type="GO" id="GO:0015793">
    <property type="term" value="P:glycerol transmembrane transport"/>
    <property type="evidence" value="ECO:0000318"/>
    <property type="project" value="GO_Central"/>
</dbReference>
<dbReference type="PRINTS" id="PR00783">
    <property type="entry name" value="MINTRINSICP"/>
</dbReference>
<accession>A0A8R1UXL1</accession>
<dbReference type="GO" id="GO:0015254">
    <property type="term" value="F:glycerol channel activity"/>
    <property type="evidence" value="ECO:0000318"/>
    <property type="project" value="GO_Central"/>
</dbReference>
<gene>
    <name evidence="9" type="primary">WBGene00279861</name>
</gene>
<keyword evidence="5" id="KW-1133">Transmembrane helix</keyword>
<evidence type="ECO:0000256" key="8">
    <source>
        <dbReference type="RuleBase" id="RU000477"/>
    </source>
</evidence>
<dbReference type="OrthoDB" id="3222at2759"/>
<evidence type="ECO:0000313" key="10">
    <source>
        <dbReference type="Proteomes" id="UP000005239"/>
    </source>
</evidence>
<evidence type="ECO:0000256" key="5">
    <source>
        <dbReference type="ARBA" id="ARBA00022989"/>
    </source>
</evidence>
<evidence type="ECO:0000256" key="2">
    <source>
        <dbReference type="ARBA" id="ARBA00006175"/>
    </source>
</evidence>
<evidence type="ECO:0000313" key="9">
    <source>
        <dbReference type="EnsemblMetazoa" id="PPA41492.1"/>
    </source>
</evidence>
<dbReference type="PROSITE" id="PS00221">
    <property type="entry name" value="MIP"/>
    <property type="match status" value="1"/>
</dbReference>
<name>A0A2A6CLW4_PRIPA</name>
<dbReference type="Gene3D" id="1.20.1080.10">
    <property type="entry name" value="Glycerol uptake facilitator protein"/>
    <property type="match status" value="1"/>
</dbReference>
<evidence type="ECO:0000256" key="4">
    <source>
        <dbReference type="ARBA" id="ARBA00022692"/>
    </source>
</evidence>
<accession>A0A2A6CLW4</accession>